<reference evidence="5" key="1">
    <citation type="submission" date="2009-10" db="EMBL/GenBank/DDBJ databases">
        <title>Diversity of trophic interactions inside an arsenic-rich microbial ecosystem.</title>
        <authorList>
            <person name="Bertin P.N."/>
            <person name="Heinrich-Salmeron A."/>
            <person name="Pelletier E."/>
            <person name="Goulhen-Chollet F."/>
            <person name="Arsene-Ploetze F."/>
            <person name="Gallien S."/>
            <person name="Calteau A."/>
            <person name="Vallenet D."/>
            <person name="Casiot C."/>
            <person name="Chane-Woon-Ming B."/>
            <person name="Giloteaux L."/>
            <person name="Barakat M."/>
            <person name="Bonnefoy V."/>
            <person name="Bruneel O."/>
            <person name="Chandler M."/>
            <person name="Cleiss J."/>
            <person name="Duran R."/>
            <person name="Elbaz-Poulichet F."/>
            <person name="Fonknechten N."/>
            <person name="Lauga B."/>
            <person name="Mornico D."/>
            <person name="Ortet P."/>
            <person name="Schaeffer C."/>
            <person name="Siguier P."/>
            <person name="Alexander Thil Smith A."/>
            <person name="Van Dorsselaer A."/>
            <person name="Weissenbach J."/>
            <person name="Medigue C."/>
            <person name="Le Paslier D."/>
        </authorList>
    </citation>
    <scope>NUCLEOTIDE SEQUENCE</scope>
</reference>
<evidence type="ECO:0000313" key="5">
    <source>
        <dbReference type="EMBL" id="CBI10238.1"/>
    </source>
</evidence>
<feature type="domain" description="CagE TrbE VirB component of type IV transporter system central" evidence="4">
    <location>
        <begin position="198"/>
        <end position="293"/>
    </location>
</feature>
<protein>
    <submittedName>
        <fullName evidence="5">Putative Type IV secretory pathway VirB4 components-like protein</fullName>
    </submittedName>
</protein>
<dbReference type="AlphaFoldDB" id="E6QSL6"/>
<evidence type="ECO:0000256" key="1">
    <source>
        <dbReference type="ARBA" id="ARBA00006512"/>
    </source>
</evidence>
<accession>E6QSL6</accession>
<dbReference type="EMBL" id="CABR01000076">
    <property type="protein sequence ID" value="CBI10238.1"/>
    <property type="molecule type" value="Genomic_DNA"/>
</dbReference>
<organism evidence="5">
    <name type="scientific">mine drainage metagenome</name>
    <dbReference type="NCBI Taxonomy" id="410659"/>
    <lineage>
        <taxon>unclassified sequences</taxon>
        <taxon>metagenomes</taxon>
        <taxon>ecological metagenomes</taxon>
    </lineage>
</organism>
<keyword evidence="2" id="KW-0547">Nucleotide-binding</keyword>
<name>E6QSL6_9ZZZZ</name>
<gene>
    <name evidence="5" type="ORF">CARN7_1005</name>
</gene>
<keyword evidence="3" id="KW-0067">ATP-binding</keyword>
<dbReference type="InterPro" id="IPR051162">
    <property type="entry name" value="T4SS_component"/>
</dbReference>
<evidence type="ECO:0000256" key="2">
    <source>
        <dbReference type="ARBA" id="ARBA00022741"/>
    </source>
</evidence>
<dbReference type="Gene3D" id="3.40.50.300">
    <property type="entry name" value="P-loop containing nucleotide triphosphate hydrolases"/>
    <property type="match status" value="2"/>
</dbReference>
<dbReference type="GO" id="GO:0005524">
    <property type="term" value="F:ATP binding"/>
    <property type="evidence" value="ECO:0007669"/>
    <property type="project" value="UniProtKB-KW"/>
</dbReference>
<proteinExistence type="inferred from homology"/>
<dbReference type="PANTHER" id="PTHR30121">
    <property type="entry name" value="UNCHARACTERIZED PROTEIN YJGR-RELATED"/>
    <property type="match status" value="1"/>
</dbReference>
<dbReference type="InterPro" id="IPR027417">
    <property type="entry name" value="P-loop_NTPase"/>
</dbReference>
<dbReference type="PANTHER" id="PTHR30121:SF12">
    <property type="entry name" value="TYPE IV SECRETION SYSTEM PROTEIN CAGE"/>
    <property type="match status" value="1"/>
</dbReference>
<comment type="similarity">
    <text evidence="1">Belongs to the TrbE/VirB4 family.</text>
</comment>
<sequence>MNTHHERPFSELLPWMFTYGDDDVVVNKDGSLTVFFEVAGIDIDGSSSGDVAYFLQALDQAYEVFKEAPCVFTWLVHRQQCPHYPAAVFPDPYSQLIDAQRKAQFDSGSNFSNRNYLAITLIPDRGLNGIATRMQFYLQNGYGVFRAMGHTLGSLLRGNEAFAYAASELAGRTEKFNGLLDRFVERLSGLGIARVEGNSLRGLLRRCANPSSTQEALVAMPFLDTHIPNAELVIEREYLLFDECTYVMGVSLKEPPRMTYQGLFDQLLSMDGELVFSQNFHFASKKQVTSYLTSVRQYNDLLKYSPLTWLYLAFNGHADARTNDARMESAEAAHRASNRVEMNDAYYGWYAAQVMAIAGTAQAAEQILATVSAALEVNNLTVIKEKTHLLSAFAGGIAGMYATQKRWFMLEIPSLSDLTPLRTVDPGQQSNAYLTQQRGQYSAALMLLETAYNTPYYLNLHVGDLGHALVVGPSRSGKSTGMNVLIAQFRKYTPSRIIIFDKDRSCRIATLMMGGDHIDISAHSHNRWNPLSLLGDAKALEWLASWVEGLICYRGYRYTAEDVKDVWHALQGLSAQDTAHWTLGHLHSVLAPSLQNELDAWVGSGALAHYFDNHEDTFSISEFCCIEMGEILQKEHVARAFMDYAFYRIYTLLRDPLHGVIPTLIYVEECWFMLENPYFEQKIRDWTKTFAKLVAQLVMATQSLEDIADSRVFSSLRDNIQTRIYLPNSNALSPQMLPLYVEQFGLHEDHVAQIASGTPKRDYFIQQPGVFRQAILSIDPVTLAIVRSDSLAQTRFQHHYESGQTNWRENYMAAMLS</sequence>
<dbReference type="SUPFAM" id="SSF52540">
    <property type="entry name" value="P-loop containing nucleoside triphosphate hydrolases"/>
    <property type="match status" value="1"/>
</dbReference>
<evidence type="ECO:0000256" key="3">
    <source>
        <dbReference type="ARBA" id="ARBA00022840"/>
    </source>
</evidence>
<comment type="caution">
    <text evidence="5">The sequence shown here is derived from an EMBL/GenBank/DDBJ whole genome shotgun (WGS) entry which is preliminary data.</text>
</comment>
<evidence type="ECO:0000259" key="4">
    <source>
        <dbReference type="Pfam" id="PF03135"/>
    </source>
</evidence>
<dbReference type="InterPro" id="IPR018145">
    <property type="entry name" value="CagE_TrbE_VirB_cntrl_dom"/>
</dbReference>
<dbReference type="Pfam" id="PF03135">
    <property type="entry name" value="CagE_TrbE_VirB"/>
    <property type="match status" value="1"/>
</dbReference>